<name>A0ABW5X154_9FLAO</name>
<evidence type="ECO:0000256" key="6">
    <source>
        <dbReference type="ARBA" id="ARBA00023136"/>
    </source>
</evidence>
<dbReference type="Pfam" id="PF02687">
    <property type="entry name" value="FtsX"/>
    <property type="match status" value="1"/>
</dbReference>
<organism evidence="9 10">
    <name type="scientific">Christiangramia antarctica</name>
    <dbReference type="NCBI Taxonomy" id="2058158"/>
    <lineage>
        <taxon>Bacteria</taxon>
        <taxon>Pseudomonadati</taxon>
        <taxon>Bacteroidota</taxon>
        <taxon>Flavobacteriia</taxon>
        <taxon>Flavobacteriales</taxon>
        <taxon>Flavobacteriaceae</taxon>
        <taxon>Christiangramia</taxon>
    </lineage>
</organism>
<evidence type="ECO:0000256" key="2">
    <source>
        <dbReference type="ARBA" id="ARBA00005236"/>
    </source>
</evidence>
<comment type="caution">
    <text evidence="9">The sequence shown here is derived from an EMBL/GenBank/DDBJ whole genome shotgun (WGS) entry which is preliminary data.</text>
</comment>
<keyword evidence="4 7" id="KW-0812">Transmembrane</keyword>
<accession>A0ABW5X154</accession>
<feature type="transmembrane region" description="Helical" evidence="7">
    <location>
        <begin position="21"/>
        <end position="46"/>
    </location>
</feature>
<keyword evidence="10" id="KW-1185">Reference proteome</keyword>
<protein>
    <submittedName>
        <fullName evidence="9">ABC transporter permease</fullName>
    </submittedName>
</protein>
<reference evidence="10" key="1">
    <citation type="journal article" date="2019" name="Int. J. Syst. Evol. Microbiol.">
        <title>The Global Catalogue of Microorganisms (GCM) 10K type strain sequencing project: providing services to taxonomists for standard genome sequencing and annotation.</title>
        <authorList>
            <consortium name="The Broad Institute Genomics Platform"/>
            <consortium name="The Broad Institute Genome Sequencing Center for Infectious Disease"/>
            <person name="Wu L."/>
            <person name="Ma J."/>
        </authorList>
    </citation>
    <scope>NUCLEOTIDE SEQUENCE [LARGE SCALE GENOMIC DNA]</scope>
    <source>
        <strain evidence="10">KCTC 52925</strain>
    </source>
</reference>
<dbReference type="PANTHER" id="PTHR30489:SF0">
    <property type="entry name" value="LIPOPROTEIN-RELEASING SYSTEM TRANSMEMBRANE PROTEIN LOLE"/>
    <property type="match status" value="1"/>
</dbReference>
<feature type="transmembrane region" description="Helical" evidence="7">
    <location>
        <begin position="323"/>
        <end position="350"/>
    </location>
</feature>
<dbReference type="RefSeq" id="WP_251739491.1">
    <property type="nucleotide sequence ID" value="NZ_JBHUOJ010000004.1"/>
</dbReference>
<feature type="transmembrane region" description="Helical" evidence="7">
    <location>
        <begin position="370"/>
        <end position="392"/>
    </location>
</feature>
<evidence type="ECO:0000256" key="7">
    <source>
        <dbReference type="SAM" id="Phobius"/>
    </source>
</evidence>
<feature type="transmembrane region" description="Helical" evidence="7">
    <location>
        <begin position="275"/>
        <end position="302"/>
    </location>
</feature>
<feature type="domain" description="ABC3 transporter permease C-terminal" evidence="8">
    <location>
        <begin position="279"/>
        <end position="397"/>
    </location>
</feature>
<evidence type="ECO:0000256" key="3">
    <source>
        <dbReference type="ARBA" id="ARBA00022475"/>
    </source>
</evidence>
<dbReference type="EMBL" id="JBHUOJ010000004">
    <property type="protein sequence ID" value="MFD2832084.1"/>
    <property type="molecule type" value="Genomic_DNA"/>
</dbReference>
<evidence type="ECO:0000256" key="1">
    <source>
        <dbReference type="ARBA" id="ARBA00004651"/>
    </source>
</evidence>
<dbReference type="Proteomes" id="UP001597438">
    <property type="component" value="Unassembled WGS sequence"/>
</dbReference>
<dbReference type="InterPro" id="IPR003838">
    <property type="entry name" value="ABC3_permease_C"/>
</dbReference>
<evidence type="ECO:0000256" key="5">
    <source>
        <dbReference type="ARBA" id="ARBA00022989"/>
    </source>
</evidence>
<evidence type="ECO:0000313" key="10">
    <source>
        <dbReference type="Proteomes" id="UP001597438"/>
    </source>
</evidence>
<evidence type="ECO:0000313" key="9">
    <source>
        <dbReference type="EMBL" id="MFD2832084.1"/>
    </source>
</evidence>
<sequence length="405" mass="45467">MKFPLYIAKRYLFTKSKNNAINIITIIAAIGVFAGAFSLFIVLSGFSGLRDFSLSFSNEFDPDLKAVPGTGKVIKISEEQFGKLDNLEGVSTYSKIIEERVFLDFKSKNHTAFLKGVDENYQRVNIIDSSIVYGTWFAPNEFQVVIGNGISRQLDISTFNYQNLLKIMVPKPGKGQISMTNISNAFTSKQVIVSGIYSVNEELDDQYVFSNLNFARELLSMEEDEFSGIEFKLNPDYSEEETLKQIESIFDKNVVIKTRAELNDALNKMLNSENLFVYLIFTLVLTIALFNVVGSIIVMILDKRENIKTLFSLGATPKQIKRIFFFQGMLMTGIGGLIGLVFAIILITLQLEYDLVMITPNLPYPVAMKFGNILIVILTIATLGFIASYIAASRSKKAYYLYANS</sequence>
<evidence type="ECO:0000256" key="4">
    <source>
        <dbReference type="ARBA" id="ARBA00022692"/>
    </source>
</evidence>
<dbReference type="PANTHER" id="PTHR30489">
    <property type="entry name" value="LIPOPROTEIN-RELEASING SYSTEM TRANSMEMBRANE PROTEIN LOLE"/>
    <property type="match status" value="1"/>
</dbReference>
<keyword evidence="6 7" id="KW-0472">Membrane</keyword>
<evidence type="ECO:0000259" key="8">
    <source>
        <dbReference type="Pfam" id="PF02687"/>
    </source>
</evidence>
<dbReference type="InterPro" id="IPR051447">
    <property type="entry name" value="Lipoprotein-release_system"/>
</dbReference>
<keyword evidence="3" id="KW-1003">Cell membrane</keyword>
<gene>
    <name evidence="9" type="ORF">ACFSYS_02210</name>
</gene>
<comment type="similarity">
    <text evidence="2">Belongs to the ABC-4 integral membrane protein family. LolC/E subfamily.</text>
</comment>
<comment type="subcellular location">
    <subcellularLocation>
        <location evidence="1">Cell membrane</location>
        <topology evidence="1">Multi-pass membrane protein</topology>
    </subcellularLocation>
</comment>
<keyword evidence="5 7" id="KW-1133">Transmembrane helix</keyword>
<proteinExistence type="inferred from homology"/>